<protein>
    <submittedName>
        <fullName evidence="1">Uncharacterized protein</fullName>
    </submittedName>
</protein>
<dbReference type="Proteomes" id="UP000018838">
    <property type="component" value="Chromosome"/>
</dbReference>
<name>W0BEW6_9GAMM</name>
<accession>W0BEW6</accession>
<dbReference type="AlphaFoldDB" id="W0BEW6"/>
<keyword evidence="2" id="KW-1185">Reference proteome</keyword>
<sequence>MTNHPPPRKNLNVTDIELIRSNSPRHPECSEGSACSGTIFKVAMDTNRSIQDSMH</sequence>
<dbReference type="EMBL" id="CP004006">
    <property type="protein sequence ID" value="AHE66964.1"/>
    <property type="molecule type" value="Genomic_DNA"/>
</dbReference>
<proteinExistence type="predicted"/>
<dbReference type="HOGENOM" id="CLU_3026744_0_0_6"/>
<organism evidence="1 2">
    <name type="scientific">Legionella oakridgensis ATCC 33761 = DSM 21215</name>
    <dbReference type="NCBI Taxonomy" id="1268635"/>
    <lineage>
        <taxon>Bacteria</taxon>
        <taxon>Pseudomonadati</taxon>
        <taxon>Pseudomonadota</taxon>
        <taxon>Gammaproteobacteria</taxon>
        <taxon>Legionellales</taxon>
        <taxon>Legionellaceae</taxon>
        <taxon>Legionella</taxon>
    </lineage>
</organism>
<dbReference type="KEGG" id="lok:Loa_01411"/>
<gene>
    <name evidence="1" type="ORF">Loa_01411</name>
</gene>
<evidence type="ECO:0000313" key="1">
    <source>
        <dbReference type="EMBL" id="AHE66964.1"/>
    </source>
</evidence>
<evidence type="ECO:0000313" key="2">
    <source>
        <dbReference type="Proteomes" id="UP000018838"/>
    </source>
</evidence>
<reference evidence="1 2" key="1">
    <citation type="journal article" date="2013" name="Int. J. Med. Microbiol.">
        <title>Legionella oakridgensis ATCC 33761 genome sequence and phenotypic characterization reveals its replication capacity in amoebae.</title>
        <authorList>
            <person name="Brzuszkiewicz E."/>
            <person name="Schulz T."/>
            <person name="Rydzewski K."/>
            <person name="Daniel R."/>
            <person name="Gillmaier N."/>
            <person name="Dittmann C."/>
            <person name="Holland G."/>
            <person name="Schunder E."/>
            <person name="Lautner M."/>
            <person name="Eisenreich W."/>
            <person name="Luck C."/>
            <person name="Heuner K."/>
        </authorList>
    </citation>
    <scope>NUCLEOTIDE SEQUENCE [LARGE SCALE GENOMIC DNA]</scope>
    <source>
        <strain>OR-10</strain>
        <strain evidence="2">ATCC 33761</strain>
    </source>
</reference>